<evidence type="ECO:0000256" key="1">
    <source>
        <dbReference type="SAM" id="SignalP"/>
    </source>
</evidence>
<sequence>MRALLSLIGILSFLTGCGSASTSTSGGYGNFIPSALAAHEKQLADDAARQLQLLYPPASTRLDLRQSAPDGFGKQLVETLRSQGYALREVPPAVGPAAAESHAAPAASASGASASIPFNYVLDSITSPKLYRVTLVLGSQTMTRAYVPQSEAVHPAGAWVRKE</sequence>
<gene>
    <name evidence="2" type="ORF">GTP77_16360</name>
</gene>
<accession>A0A7X4KM57</accession>
<dbReference type="Pfam" id="PF07283">
    <property type="entry name" value="TrbH"/>
    <property type="match status" value="1"/>
</dbReference>
<dbReference type="AlphaFoldDB" id="A0A7X4KM57"/>
<proteinExistence type="predicted"/>
<evidence type="ECO:0000313" key="2">
    <source>
        <dbReference type="EMBL" id="MYN08904.1"/>
    </source>
</evidence>
<dbReference type="Proteomes" id="UP000450676">
    <property type="component" value="Unassembled WGS sequence"/>
</dbReference>
<feature type="signal peptide" evidence="1">
    <location>
        <begin position="1"/>
        <end position="20"/>
    </location>
</feature>
<dbReference type="PROSITE" id="PS51257">
    <property type="entry name" value="PROKAR_LIPOPROTEIN"/>
    <property type="match status" value="1"/>
</dbReference>
<dbReference type="RefSeq" id="WP_161073207.1">
    <property type="nucleotide sequence ID" value="NZ_WWCU01000017.1"/>
</dbReference>
<protein>
    <submittedName>
        <fullName evidence="2">Conjugal transfer protein TrbH</fullName>
    </submittedName>
</protein>
<dbReference type="EMBL" id="WWCU01000017">
    <property type="protein sequence ID" value="MYN08904.1"/>
    <property type="molecule type" value="Genomic_DNA"/>
</dbReference>
<dbReference type="InterPro" id="IPR010837">
    <property type="entry name" value="Conjugal_tfr_TrbH"/>
</dbReference>
<keyword evidence="1" id="KW-0732">Signal</keyword>
<organism evidence="2 3">
    <name type="scientific">Pseudoduganella aquatica</name>
    <dbReference type="NCBI Taxonomy" id="2660641"/>
    <lineage>
        <taxon>Bacteria</taxon>
        <taxon>Pseudomonadati</taxon>
        <taxon>Pseudomonadota</taxon>
        <taxon>Betaproteobacteria</taxon>
        <taxon>Burkholderiales</taxon>
        <taxon>Oxalobacteraceae</taxon>
        <taxon>Telluria group</taxon>
        <taxon>Pseudoduganella</taxon>
    </lineage>
</organism>
<comment type="caution">
    <text evidence="2">The sequence shown here is derived from an EMBL/GenBank/DDBJ whole genome shotgun (WGS) entry which is preliminary data.</text>
</comment>
<name>A0A7X4KM57_9BURK</name>
<keyword evidence="3" id="KW-1185">Reference proteome</keyword>
<reference evidence="2 3" key="1">
    <citation type="submission" date="2019-12" db="EMBL/GenBank/DDBJ databases">
        <title>Novel species isolated from a subtropical stream in China.</title>
        <authorList>
            <person name="Lu H."/>
        </authorList>
    </citation>
    <scope>NUCLEOTIDE SEQUENCE [LARGE SCALE GENOMIC DNA]</scope>
    <source>
        <strain evidence="2 3">FT127W</strain>
    </source>
</reference>
<evidence type="ECO:0000313" key="3">
    <source>
        <dbReference type="Proteomes" id="UP000450676"/>
    </source>
</evidence>
<feature type="chain" id="PRO_5030813091" evidence="1">
    <location>
        <begin position="21"/>
        <end position="163"/>
    </location>
</feature>